<evidence type="ECO:0000313" key="2">
    <source>
        <dbReference type="EMBL" id="ABK14211.1"/>
    </source>
</evidence>
<name>A0B687_METTP</name>
<dbReference type="AlphaFoldDB" id="A0B687"/>
<organism evidence="2 3">
    <name type="scientific">Methanothrix thermoacetophila (strain DSM 6194 / JCM 14653 / NBRC 101360 / PT)</name>
    <name type="common">Methanosaeta thermophila</name>
    <dbReference type="NCBI Taxonomy" id="349307"/>
    <lineage>
        <taxon>Archaea</taxon>
        <taxon>Methanobacteriati</taxon>
        <taxon>Methanobacteriota</taxon>
        <taxon>Stenosarchaea group</taxon>
        <taxon>Methanomicrobia</taxon>
        <taxon>Methanotrichales</taxon>
        <taxon>Methanotrichaceae</taxon>
        <taxon>Methanothrix</taxon>
    </lineage>
</organism>
<dbReference type="STRING" id="349307.Mthe_0419"/>
<accession>A0B687</accession>
<sequence length="198" mass="22561">MELDLANVLRGERQSAELQHLEGDFYRLAGRHIASLERDLEKLEDHFSVEAQIIEDELKSSRKSISKLMDLRIKKIAKKAMMQASSSTPGKPPDGMTEEEVVLYKTILEALTRCREEILAHLSYTNTERPLTAKKDIAKEYIAVRLLETVPMFVGVDGKRYALRKDDVVMLPEIHARNLCSKKIAVEVRMNHEDAKGD</sequence>
<dbReference type="CDD" id="cd11714">
    <property type="entry name" value="GINS_A_archaea"/>
    <property type="match status" value="1"/>
</dbReference>
<dbReference type="Pfam" id="PF05916">
    <property type="entry name" value="Sld5"/>
    <property type="match status" value="1"/>
</dbReference>
<keyword evidence="3" id="KW-1185">Reference proteome</keyword>
<dbReference type="InterPro" id="IPR021151">
    <property type="entry name" value="GINS_A"/>
</dbReference>
<evidence type="ECO:0000259" key="1">
    <source>
        <dbReference type="Pfam" id="PF05916"/>
    </source>
</evidence>
<evidence type="ECO:0000313" key="3">
    <source>
        <dbReference type="Proteomes" id="UP000000674"/>
    </source>
</evidence>
<dbReference type="Proteomes" id="UP000000674">
    <property type="component" value="Chromosome"/>
</dbReference>
<dbReference type="HOGENOM" id="CLU_104918_0_0_2"/>
<reference evidence="2 3" key="1">
    <citation type="submission" date="2006-10" db="EMBL/GenBank/DDBJ databases">
        <title>Complete sequence of Methanosaeta thermophila PT.</title>
        <authorList>
            <consortium name="US DOE Joint Genome Institute"/>
            <person name="Copeland A."/>
            <person name="Lucas S."/>
            <person name="Lapidus A."/>
            <person name="Barry K."/>
            <person name="Detter J.C."/>
            <person name="Glavina del Rio T."/>
            <person name="Hammon N."/>
            <person name="Israni S."/>
            <person name="Pitluck S."/>
            <person name="Chain P."/>
            <person name="Malfatti S."/>
            <person name="Shin M."/>
            <person name="Vergez L."/>
            <person name="Schmutz J."/>
            <person name="Larimer F."/>
            <person name="Land M."/>
            <person name="Hauser L."/>
            <person name="Kyrpides N."/>
            <person name="Kim E."/>
            <person name="Smith K.S."/>
            <person name="Ingram-Smith C."/>
            <person name="Richardson P."/>
        </authorList>
    </citation>
    <scope>NUCLEOTIDE SEQUENCE [LARGE SCALE GENOMIC DNA]</scope>
    <source>
        <strain evidence="3">DSM 6194 / JCM 14653 / NBRC 101360 / PT</strain>
    </source>
</reference>
<protein>
    <recommendedName>
        <fullName evidence="1">GINS subunit domain-containing protein</fullName>
    </recommendedName>
</protein>
<dbReference type="EMBL" id="CP000477">
    <property type="protein sequence ID" value="ABK14211.1"/>
    <property type="molecule type" value="Genomic_DNA"/>
</dbReference>
<dbReference type="GeneID" id="4462012"/>
<dbReference type="KEGG" id="mtp:Mthe_0419"/>
<dbReference type="Gene3D" id="3.40.5.50">
    <property type="match status" value="1"/>
</dbReference>
<dbReference type="RefSeq" id="WP_011695609.1">
    <property type="nucleotide sequence ID" value="NC_008553.1"/>
</dbReference>
<feature type="domain" description="GINS subunit" evidence="1">
    <location>
        <begin position="13"/>
        <end position="117"/>
    </location>
</feature>
<gene>
    <name evidence="2" type="ordered locus">Mthe_0419</name>
</gene>
<dbReference type="OrthoDB" id="157576at2157"/>
<dbReference type="Gene3D" id="1.20.58.1030">
    <property type="match status" value="1"/>
</dbReference>
<proteinExistence type="predicted"/>